<name>A0ABW5QVG8_9BACL</name>
<reference evidence="3" key="1">
    <citation type="journal article" date="2019" name="Int. J. Syst. Evol. Microbiol.">
        <title>The Global Catalogue of Microorganisms (GCM) 10K type strain sequencing project: providing services to taxonomists for standard genome sequencing and annotation.</title>
        <authorList>
            <consortium name="The Broad Institute Genomics Platform"/>
            <consortium name="The Broad Institute Genome Sequencing Center for Infectious Disease"/>
            <person name="Wu L."/>
            <person name="Ma J."/>
        </authorList>
    </citation>
    <scope>NUCLEOTIDE SEQUENCE [LARGE SCALE GENOMIC DNA]</scope>
    <source>
        <strain evidence="3">TISTR 1827</strain>
    </source>
</reference>
<proteinExistence type="predicted"/>
<dbReference type="EMBL" id="JBHUMY010000006">
    <property type="protein sequence ID" value="MFD2660095.1"/>
    <property type="molecule type" value="Genomic_DNA"/>
</dbReference>
<feature type="transmembrane region" description="Helical" evidence="1">
    <location>
        <begin position="83"/>
        <end position="104"/>
    </location>
</feature>
<organism evidence="2 3">
    <name type="scientific">Paenibacillus thailandensis</name>
    <dbReference type="NCBI Taxonomy" id="393250"/>
    <lineage>
        <taxon>Bacteria</taxon>
        <taxon>Bacillati</taxon>
        <taxon>Bacillota</taxon>
        <taxon>Bacilli</taxon>
        <taxon>Bacillales</taxon>
        <taxon>Paenibacillaceae</taxon>
        <taxon>Paenibacillus</taxon>
    </lineage>
</organism>
<dbReference type="RefSeq" id="WP_379270811.1">
    <property type="nucleotide sequence ID" value="NZ_JBHUGT010000010.1"/>
</dbReference>
<keyword evidence="1" id="KW-1133">Transmembrane helix</keyword>
<evidence type="ECO:0000313" key="3">
    <source>
        <dbReference type="Proteomes" id="UP001597493"/>
    </source>
</evidence>
<evidence type="ECO:0000313" key="2">
    <source>
        <dbReference type="EMBL" id="MFD2660095.1"/>
    </source>
</evidence>
<keyword evidence="1" id="KW-0472">Membrane</keyword>
<keyword evidence="3" id="KW-1185">Reference proteome</keyword>
<dbReference type="Proteomes" id="UP001597493">
    <property type="component" value="Unassembled WGS sequence"/>
</dbReference>
<evidence type="ECO:0008006" key="4">
    <source>
        <dbReference type="Google" id="ProtNLM"/>
    </source>
</evidence>
<sequence>MIIIGTFRHSIELEQALVKLEKIGIAQNQLLVVCMDSDAKEYVSAKQKKEDSYSKGIEVGLACATALSVIGTSVGFIMPWGPIISGLAAAFIGFGIGFGIIVIIQKPKIRHSKKSPEVTVIVQCDADQSELVQKAMWTNHALAVGLAYASTE</sequence>
<feature type="transmembrane region" description="Helical" evidence="1">
    <location>
        <begin position="56"/>
        <end position="77"/>
    </location>
</feature>
<evidence type="ECO:0000256" key="1">
    <source>
        <dbReference type="SAM" id="Phobius"/>
    </source>
</evidence>
<keyword evidence="1" id="KW-0812">Transmembrane</keyword>
<gene>
    <name evidence="2" type="ORF">ACFSW5_07400</name>
</gene>
<comment type="caution">
    <text evidence="2">The sequence shown here is derived from an EMBL/GenBank/DDBJ whole genome shotgun (WGS) entry which is preliminary data.</text>
</comment>
<protein>
    <recommendedName>
        <fullName evidence="4">General stress protein 17M-like domain-containing protein</fullName>
    </recommendedName>
</protein>
<accession>A0ABW5QVG8</accession>